<evidence type="ECO:0008006" key="3">
    <source>
        <dbReference type="Google" id="ProtNLM"/>
    </source>
</evidence>
<protein>
    <recommendedName>
        <fullName evidence="3">CTP synthase</fullName>
    </recommendedName>
</protein>
<dbReference type="AlphaFoldDB" id="A0AAW7JSV1"/>
<evidence type="ECO:0000313" key="2">
    <source>
        <dbReference type="Proteomes" id="UP001168505"/>
    </source>
</evidence>
<gene>
    <name evidence="1" type="ORF">QVN40_03155</name>
</gene>
<dbReference type="Proteomes" id="UP001168505">
    <property type="component" value="Unassembled WGS sequence"/>
</dbReference>
<dbReference type="EMBL" id="JAUEIR010000002">
    <property type="protein sequence ID" value="MDN0068701.1"/>
    <property type="molecule type" value="Genomic_DNA"/>
</dbReference>
<reference evidence="1" key="2">
    <citation type="submission" date="2023-08" db="EMBL/GenBank/DDBJ databases">
        <title>Identification and characterization of horizontal gene transfer across gut microbiota members of farm animals based on homology search.</title>
        <authorList>
            <person name="Schwarzerova J."/>
            <person name="Nykrynova M."/>
            <person name="Jureckova K."/>
            <person name="Cejkova D."/>
            <person name="Rychlik I."/>
        </authorList>
    </citation>
    <scope>NUCLEOTIDE SEQUENCE</scope>
    <source>
        <strain evidence="1">15_COKtk</strain>
    </source>
</reference>
<dbReference type="RefSeq" id="WP_066828718.1">
    <property type="nucleotide sequence ID" value="NZ_CABKVW010000002.1"/>
</dbReference>
<comment type="caution">
    <text evidence="1">The sequence shown here is derived from an EMBL/GenBank/DDBJ whole genome shotgun (WGS) entry which is preliminary data.</text>
</comment>
<sequence>MGERKQACADRLLDEAEHAYRLAFASSHTEVMALKRRRDAGRVVEPAKGYFARSDVYKSLSKRAQAMYLIRAVAQKHPTWIFASFSAALVYGLQVSHRYLDTVHIVVGSHERKYKPGGFITCHQMGDVEPMVVAGIRVTSLFQTLLDCACSASFRYGLAVVDSAVHWNLTTVSELKVYFDSCGKRKRGIATARKVLQWVDGKSENGGESVARAVMIELGFVVPELQREVVDPMDSTQVKRVDYYWLLSDGTEVMAELDGKGKYKGTGDVAKDIEAAIENFSDERLRESHLNLTRALVVRFSFAQAIDEDYMRRLLTCAGIPLREAS</sequence>
<name>A0AAW7JSV1_9ACTN</name>
<reference evidence="1" key="1">
    <citation type="submission" date="2023-06" db="EMBL/GenBank/DDBJ databases">
        <authorList>
            <person name="Zeman M."/>
            <person name="Kubasova T."/>
            <person name="Jahodarova E."/>
            <person name="Nykrynova M."/>
            <person name="Rychlik I."/>
        </authorList>
    </citation>
    <scope>NUCLEOTIDE SEQUENCE</scope>
    <source>
        <strain evidence="1">15_COKtk</strain>
    </source>
</reference>
<proteinExistence type="predicted"/>
<evidence type="ECO:0000313" key="1">
    <source>
        <dbReference type="EMBL" id="MDN0068701.1"/>
    </source>
</evidence>
<accession>A0AAW7JSV1</accession>
<organism evidence="1 2">
    <name type="scientific">Collinsella ihumii</name>
    <dbReference type="NCBI Taxonomy" id="1720204"/>
    <lineage>
        <taxon>Bacteria</taxon>
        <taxon>Bacillati</taxon>
        <taxon>Actinomycetota</taxon>
        <taxon>Coriobacteriia</taxon>
        <taxon>Coriobacteriales</taxon>
        <taxon>Coriobacteriaceae</taxon>
        <taxon>Collinsella</taxon>
    </lineage>
</organism>